<proteinExistence type="predicted"/>
<sequence length="143" mass="16460">MLRSYKIILSTVLLLLFISCNKKQEIESDIYGNLYLSSFYMNKHYLTDDSSFEINFERNSGWLTLNDLTKNLMYSAKFEFVNEKKDSIKISKSKFNGLNGLYSIHIDTLSTSEQSDAISITFKSKTVYLKGYKSIVKSLASLK</sequence>
<dbReference type="AlphaFoldDB" id="A0A085ZQF3"/>
<dbReference type="STRING" id="362418.IW19_14630"/>
<dbReference type="EMBL" id="JPRL01000001">
    <property type="protein sequence ID" value="KFF06667.1"/>
    <property type="molecule type" value="Genomic_DNA"/>
</dbReference>
<accession>A0A085ZQF3</accession>
<comment type="caution">
    <text evidence="1">The sequence shown here is derived from an EMBL/GenBank/DDBJ whole genome shotgun (WGS) entry which is preliminary data.</text>
</comment>
<keyword evidence="2" id="KW-1185">Reference proteome</keyword>
<evidence type="ECO:0000313" key="1">
    <source>
        <dbReference type="EMBL" id="KFF06667.1"/>
    </source>
</evidence>
<dbReference type="Proteomes" id="UP000028715">
    <property type="component" value="Unassembled WGS sequence"/>
</dbReference>
<reference evidence="1 2" key="1">
    <citation type="submission" date="2014-07" db="EMBL/GenBank/DDBJ databases">
        <title>Genome of Flavobacterium reichenbachii LMG 25512.</title>
        <authorList>
            <person name="Stropko S.J."/>
            <person name="Pipes S.E."/>
            <person name="Newman J.D."/>
        </authorList>
    </citation>
    <scope>NUCLEOTIDE SEQUENCE [LARGE SCALE GENOMIC DNA]</scope>
    <source>
        <strain evidence="1 2">LMG 25512</strain>
    </source>
</reference>
<evidence type="ECO:0000313" key="2">
    <source>
        <dbReference type="Proteomes" id="UP000028715"/>
    </source>
</evidence>
<protein>
    <submittedName>
        <fullName evidence="1">Uncharacterized protein</fullName>
    </submittedName>
</protein>
<name>A0A085ZQF3_9FLAO</name>
<organism evidence="1 2">
    <name type="scientific">Flavobacterium reichenbachii</name>
    <dbReference type="NCBI Taxonomy" id="362418"/>
    <lineage>
        <taxon>Bacteria</taxon>
        <taxon>Pseudomonadati</taxon>
        <taxon>Bacteroidota</taxon>
        <taxon>Flavobacteriia</taxon>
        <taxon>Flavobacteriales</taxon>
        <taxon>Flavobacteriaceae</taxon>
        <taxon>Flavobacterium</taxon>
    </lineage>
</organism>
<dbReference type="PROSITE" id="PS51257">
    <property type="entry name" value="PROKAR_LIPOPROTEIN"/>
    <property type="match status" value="1"/>
</dbReference>
<gene>
    <name evidence="1" type="ORF">IW19_14630</name>
</gene>